<dbReference type="Gene3D" id="3.50.50.60">
    <property type="entry name" value="FAD/NAD(P)-binding domain"/>
    <property type="match status" value="2"/>
</dbReference>
<feature type="domain" description="Glucose-methanol-choline oxidoreductase N-terminal" evidence="7">
    <location>
        <begin position="270"/>
        <end position="284"/>
    </location>
</feature>
<dbReference type="SUPFAM" id="SSF51905">
    <property type="entry name" value="FAD/NAD(P)-binding domain"/>
    <property type="match status" value="1"/>
</dbReference>
<evidence type="ECO:0000259" key="6">
    <source>
        <dbReference type="PROSITE" id="PS00623"/>
    </source>
</evidence>
<evidence type="ECO:0000313" key="8">
    <source>
        <dbReference type="EMBL" id="XAY05930.1"/>
    </source>
</evidence>
<dbReference type="InterPro" id="IPR012132">
    <property type="entry name" value="GMC_OxRdtase"/>
</dbReference>
<evidence type="ECO:0000256" key="3">
    <source>
        <dbReference type="ARBA" id="ARBA00022630"/>
    </source>
</evidence>
<dbReference type="InterPro" id="IPR036188">
    <property type="entry name" value="FAD/NAD-bd_sf"/>
</dbReference>
<dbReference type="InterPro" id="IPR000172">
    <property type="entry name" value="GMC_OxRdtase_N"/>
</dbReference>
<dbReference type="EC" id="1.1.99.-" evidence="8"/>
<evidence type="ECO:0000256" key="4">
    <source>
        <dbReference type="ARBA" id="ARBA00022827"/>
    </source>
</evidence>
<dbReference type="Pfam" id="PF05199">
    <property type="entry name" value="GMC_oxred_C"/>
    <property type="match status" value="1"/>
</dbReference>
<sequence length="614" mass="64555">MSDAYDVVVVGGGSAGAVIAARLSEDPTCRVALLEAGEAPPAAEVMPIACASLQANPETDWQYTADAGGAGRGLRDGRMMVPRGRMLGGSSGINYMAYVRGHPGDFDAWADGGATGWGYDDLVPFFRKSEGLQPSGDIVVDFDAHNTEGPLGVSVRGPVLPAAQQFVAATVAAGIPMGDYNGSDRNNADGVTSLLQTTTRDGRRTSTYHAFLEGEAEQRENLDVICGAQATRLVIEDGPDGLRATGVEYRTAAGETVVIHAAKDVVLSAGSVGSPHLLLLSGVGPRAELEAAGVPCRLDAPDVGKHLQDHLQLALMFPAPGLGLSMTDAAISMGPDALRAPVGPLPADPADDAGLPPELEALRAEAERRVTEWATTGRGMASSSLYEACSWYSTGLGDEHTHDAQLGFMVCGYNPDLWRDLMRIDATEYFADPEVAIGPDAQNVIVLANPVKPHSRGEIVLTSSDPATAPEIRMNYFGDPHDLDVMVAVVRRALDVVDRWPDPDALGPLFVPPALAAEHGHAPGDTLTDELIVDMARHYATTVYHLTSTCRIGDVVDARLRVHGVAGLRVADASVMPDVISGNTNAPAIMIGEKAAELLAVDHGFSLREHVGTH</sequence>
<evidence type="ECO:0000256" key="5">
    <source>
        <dbReference type="RuleBase" id="RU003968"/>
    </source>
</evidence>
<dbReference type="Pfam" id="PF00732">
    <property type="entry name" value="GMC_oxred_N"/>
    <property type="match status" value="1"/>
</dbReference>
<dbReference type="PROSITE" id="PS00623">
    <property type="entry name" value="GMC_OXRED_1"/>
    <property type="match status" value="1"/>
</dbReference>
<dbReference type="AlphaFoldDB" id="A0AAU7AW61"/>
<accession>A0AAU7AW61</accession>
<evidence type="ECO:0000256" key="1">
    <source>
        <dbReference type="ARBA" id="ARBA00001974"/>
    </source>
</evidence>
<comment type="similarity">
    <text evidence="2 5">Belongs to the GMC oxidoreductase family.</text>
</comment>
<feature type="domain" description="Glucose-methanol-choline oxidoreductase N-terminal" evidence="6">
    <location>
        <begin position="84"/>
        <end position="107"/>
    </location>
</feature>
<dbReference type="PANTHER" id="PTHR11552:SF147">
    <property type="entry name" value="CHOLINE DEHYDROGENASE, MITOCHONDRIAL"/>
    <property type="match status" value="1"/>
</dbReference>
<dbReference type="InterPro" id="IPR007867">
    <property type="entry name" value="GMC_OxRtase_C"/>
</dbReference>
<reference evidence="8" key="1">
    <citation type="submission" date="2022-12" db="EMBL/GenBank/DDBJ databases">
        <title>Paraconexibacter alkalitolerans sp. nov. and Baekduia alba sp. nov., isolated from soil and emended description of the genera Paraconexibacter (Chun et al., 2020) and Baekduia (An et al., 2020).</title>
        <authorList>
            <person name="Vieira S."/>
            <person name="Huber K.J."/>
            <person name="Geppert A."/>
            <person name="Wolf J."/>
            <person name="Neumann-Schaal M."/>
            <person name="Muesken M."/>
            <person name="Overmann J."/>
        </authorList>
    </citation>
    <scope>NUCLEOTIDE SEQUENCE</scope>
    <source>
        <strain evidence="8">AEG42_29</strain>
    </source>
</reference>
<evidence type="ECO:0000259" key="7">
    <source>
        <dbReference type="PROSITE" id="PS00624"/>
    </source>
</evidence>
<name>A0AAU7AW61_9ACTN</name>
<dbReference type="EMBL" id="CP114014">
    <property type="protein sequence ID" value="XAY05930.1"/>
    <property type="molecule type" value="Genomic_DNA"/>
</dbReference>
<dbReference type="SUPFAM" id="SSF54373">
    <property type="entry name" value="FAD-linked reductases, C-terminal domain"/>
    <property type="match status" value="1"/>
</dbReference>
<dbReference type="GO" id="GO:0050660">
    <property type="term" value="F:flavin adenine dinucleotide binding"/>
    <property type="evidence" value="ECO:0007669"/>
    <property type="project" value="InterPro"/>
</dbReference>
<dbReference type="RefSeq" id="WP_354702431.1">
    <property type="nucleotide sequence ID" value="NZ_CP114014.1"/>
</dbReference>
<evidence type="ECO:0000256" key="2">
    <source>
        <dbReference type="ARBA" id="ARBA00010790"/>
    </source>
</evidence>
<organism evidence="8">
    <name type="scientific">Paraconexibacter sp. AEG42_29</name>
    <dbReference type="NCBI Taxonomy" id="2997339"/>
    <lineage>
        <taxon>Bacteria</taxon>
        <taxon>Bacillati</taxon>
        <taxon>Actinomycetota</taxon>
        <taxon>Thermoleophilia</taxon>
        <taxon>Solirubrobacterales</taxon>
        <taxon>Paraconexibacteraceae</taxon>
        <taxon>Paraconexibacter</taxon>
    </lineage>
</organism>
<dbReference type="PROSITE" id="PS00624">
    <property type="entry name" value="GMC_OXRED_2"/>
    <property type="match status" value="1"/>
</dbReference>
<keyword evidence="4 5" id="KW-0274">FAD</keyword>
<gene>
    <name evidence="8" type="primary">alkJ_2</name>
    <name evidence="8" type="ORF">DSM112329_02790</name>
</gene>
<keyword evidence="3 5" id="KW-0285">Flavoprotein</keyword>
<comment type="cofactor">
    <cofactor evidence="1">
        <name>FAD</name>
        <dbReference type="ChEBI" id="CHEBI:57692"/>
    </cofactor>
</comment>
<dbReference type="PIRSF" id="PIRSF000137">
    <property type="entry name" value="Alcohol_oxidase"/>
    <property type="match status" value="1"/>
</dbReference>
<dbReference type="PANTHER" id="PTHR11552">
    <property type="entry name" value="GLUCOSE-METHANOL-CHOLINE GMC OXIDOREDUCTASE"/>
    <property type="match status" value="1"/>
</dbReference>
<keyword evidence="8" id="KW-0560">Oxidoreductase</keyword>
<dbReference type="Gene3D" id="3.30.560.10">
    <property type="entry name" value="Glucose Oxidase, domain 3"/>
    <property type="match status" value="2"/>
</dbReference>
<protein>
    <submittedName>
        <fullName evidence="8">Alcohol dehydrogenase [acceptor]</fullName>
        <ecNumber evidence="8">1.1.99.-</ecNumber>
    </submittedName>
</protein>
<dbReference type="GO" id="GO:0016614">
    <property type="term" value="F:oxidoreductase activity, acting on CH-OH group of donors"/>
    <property type="evidence" value="ECO:0007669"/>
    <property type="project" value="InterPro"/>
</dbReference>
<dbReference type="KEGG" id="parq:DSM112329_02790"/>
<proteinExistence type="inferred from homology"/>